<comment type="caution">
    <text evidence="1">The sequence shown here is derived from an EMBL/GenBank/DDBJ whole genome shotgun (WGS) entry which is preliminary data.</text>
</comment>
<dbReference type="Proteomes" id="UP000770717">
    <property type="component" value="Unassembled WGS sequence"/>
</dbReference>
<keyword evidence="2" id="KW-1185">Reference proteome</keyword>
<gene>
    <name evidence="1" type="ORF">GDO78_001730</name>
</gene>
<name>A0A8J6FTY9_ELECQ</name>
<organism evidence="1 2">
    <name type="scientific">Eleutherodactylus coqui</name>
    <name type="common">Puerto Rican coqui</name>
    <dbReference type="NCBI Taxonomy" id="57060"/>
    <lineage>
        <taxon>Eukaryota</taxon>
        <taxon>Metazoa</taxon>
        <taxon>Chordata</taxon>
        <taxon>Craniata</taxon>
        <taxon>Vertebrata</taxon>
        <taxon>Euteleostomi</taxon>
        <taxon>Amphibia</taxon>
        <taxon>Batrachia</taxon>
        <taxon>Anura</taxon>
        <taxon>Neobatrachia</taxon>
        <taxon>Hyloidea</taxon>
        <taxon>Eleutherodactylidae</taxon>
        <taxon>Eleutherodactylinae</taxon>
        <taxon>Eleutherodactylus</taxon>
        <taxon>Eleutherodactylus</taxon>
    </lineage>
</organism>
<reference evidence="1" key="1">
    <citation type="thesis" date="2020" institute="ProQuest LLC" country="789 East Eisenhower Parkway, Ann Arbor, MI, USA">
        <title>Comparative Genomics and Chromosome Evolution.</title>
        <authorList>
            <person name="Mudd A.B."/>
        </authorList>
    </citation>
    <scope>NUCLEOTIDE SEQUENCE</scope>
    <source>
        <strain evidence="1">HN-11 Male</strain>
        <tissue evidence="1">Kidney and liver</tissue>
    </source>
</reference>
<evidence type="ECO:0000313" key="1">
    <source>
        <dbReference type="EMBL" id="KAG9494037.1"/>
    </source>
</evidence>
<dbReference type="EMBL" id="WNTK01000001">
    <property type="protein sequence ID" value="KAG9494037.1"/>
    <property type="molecule type" value="Genomic_DNA"/>
</dbReference>
<accession>A0A8J6FTY9</accession>
<proteinExistence type="predicted"/>
<dbReference type="AlphaFoldDB" id="A0A8J6FTY9"/>
<protein>
    <submittedName>
        <fullName evidence="1">Uncharacterized protein</fullName>
    </submittedName>
</protein>
<evidence type="ECO:0000313" key="2">
    <source>
        <dbReference type="Proteomes" id="UP000770717"/>
    </source>
</evidence>
<sequence>MWFCSIKGVVQISIFFYLILLSLNKKKPFQGHVFIYSLFLNMTPSLQCTIGRASKSLHAPLSVSHTLHRQ</sequence>